<feature type="compositionally biased region" description="Acidic residues" evidence="1">
    <location>
        <begin position="80"/>
        <end position="91"/>
    </location>
</feature>
<proteinExistence type="predicted"/>
<evidence type="ECO:0000313" key="3">
    <source>
        <dbReference type="Proteomes" id="UP000603453"/>
    </source>
</evidence>
<dbReference type="Proteomes" id="UP000603453">
    <property type="component" value="Unassembled WGS sequence"/>
</dbReference>
<accession>A0A8H7V5X5</accession>
<comment type="caution">
    <text evidence="2">The sequence shown here is derived from an EMBL/GenBank/DDBJ whole genome shotgun (WGS) entry which is preliminary data.</text>
</comment>
<keyword evidence="3" id="KW-1185">Reference proteome</keyword>
<dbReference type="EMBL" id="JAEPRD010000059">
    <property type="protein sequence ID" value="KAG2202554.1"/>
    <property type="molecule type" value="Genomic_DNA"/>
</dbReference>
<evidence type="ECO:0000313" key="2">
    <source>
        <dbReference type="EMBL" id="KAG2202554.1"/>
    </source>
</evidence>
<dbReference type="OrthoDB" id="2290632at2759"/>
<gene>
    <name evidence="2" type="ORF">INT47_012548</name>
</gene>
<feature type="compositionally biased region" description="Low complexity" evidence="1">
    <location>
        <begin position="65"/>
        <end position="79"/>
    </location>
</feature>
<feature type="region of interest" description="Disordered" evidence="1">
    <location>
        <begin position="65"/>
        <end position="96"/>
    </location>
</feature>
<organism evidence="2 3">
    <name type="scientific">Mucor saturninus</name>
    <dbReference type="NCBI Taxonomy" id="64648"/>
    <lineage>
        <taxon>Eukaryota</taxon>
        <taxon>Fungi</taxon>
        <taxon>Fungi incertae sedis</taxon>
        <taxon>Mucoromycota</taxon>
        <taxon>Mucoromycotina</taxon>
        <taxon>Mucoromycetes</taxon>
        <taxon>Mucorales</taxon>
        <taxon>Mucorineae</taxon>
        <taxon>Mucoraceae</taxon>
        <taxon>Mucor</taxon>
    </lineage>
</organism>
<dbReference type="AlphaFoldDB" id="A0A8H7V5X5"/>
<protein>
    <submittedName>
        <fullName evidence="2">Uncharacterized protein</fullName>
    </submittedName>
</protein>
<evidence type="ECO:0000256" key="1">
    <source>
        <dbReference type="SAM" id="MobiDB-lite"/>
    </source>
</evidence>
<name>A0A8H7V5X5_9FUNG</name>
<sequence>MSLGELKALSRQIRPCHDIMSISRKLRENLTRAKSKMMDSLSKSNAEKDLKIYEYLLMDDLSTISSSVPSSPNLSSASSDYDDDDDEEDDFSSVTTTESTFQLKLVTSDSGSVSVVPSSHTPKLPPFHPIMSTYDTALLPLYTPDFASIDMDFFFPKSTPLTHLHHHHHTTTNTTPATDVTEDQINSWLQRGGFGDSMTPLTMATDQELADLLDFDV</sequence>
<reference evidence="2" key="1">
    <citation type="submission" date="2020-12" db="EMBL/GenBank/DDBJ databases">
        <title>Metabolic potential, ecology and presence of endohyphal bacteria is reflected in genomic diversity of Mucoromycotina.</title>
        <authorList>
            <person name="Muszewska A."/>
            <person name="Okrasinska A."/>
            <person name="Steczkiewicz K."/>
            <person name="Drgas O."/>
            <person name="Orlowska M."/>
            <person name="Perlinska-Lenart U."/>
            <person name="Aleksandrzak-Piekarczyk T."/>
            <person name="Szatraj K."/>
            <person name="Zielenkiewicz U."/>
            <person name="Pilsyk S."/>
            <person name="Malc E."/>
            <person name="Mieczkowski P."/>
            <person name="Kruszewska J.S."/>
            <person name="Biernat P."/>
            <person name="Pawlowska J."/>
        </authorList>
    </citation>
    <scope>NUCLEOTIDE SEQUENCE</scope>
    <source>
        <strain evidence="2">WA0000017839</strain>
    </source>
</reference>